<dbReference type="PANTHER" id="PTHR37344">
    <property type="entry name" value="SMALL INTEGRAL MEMBRANE PROTEIN 5"/>
    <property type="match status" value="1"/>
</dbReference>
<protein>
    <submittedName>
        <fullName evidence="5">Uncharacterized protein</fullName>
    </submittedName>
</protein>
<evidence type="ECO:0000313" key="5">
    <source>
        <dbReference type="Ensembl" id="ENSOKIP00005004756.1"/>
    </source>
</evidence>
<sequence>MMDAREEMLTLLQKLWAKLQGLPTASPLEMGAFAVLVLFIGKLHLSLTHTHTHTYIHTCMYVQWGKKVFRTRPLNNTPPYKTHTEPP</sequence>
<dbReference type="Proteomes" id="UP000694557">
    <property type="component" value="Unassembled WGS sequence"/>
</dbReference>
<evidence type="ECO:0000256" key="1">
    <source>
        <dbReference type="ARBA" id="ARBA00004167"/>
    </source>
</evidence>
<organism evidence="5 6">
    <name type="scientific">Oncorhynchus kisutch</name>
    <name type="common">Coho salmon</name>
    <name type="synonym">Salmo kisutch</name>
    <dbReference type="NCBI Taxonomy" id="8019"/>
    <lineage>
        <taxon>Eukaryota</taxon>
        <taxon>Metazoa</taxon>
        <taxon>Chordata</taxon>
        <taxon>Craniata</taxon>
        <taxon>Vertebrata</taxon>
        <taxon>Euteleostomi</taxon>
        <taxon>Actinopterygii</taxon>
        <taxon>Neopterygii</taxon>
        <taxon>Teleostei</taxon>
        <taxon>Protacanthopterygii</taxon>
        <taxon>Salmoniformes</taxon>
        <taxon>Salmonidae</taxon>
        <taxon>Salmoninae</taxon>
        <taxon>Oncorhynchus</taxon>
    </lineage>
</organism>
<dbReference type="AlphaFoldDB" id="A0A8C7CI85"/>
<dbReference type="PANTHER" id="PTHR37344:SF1">
    <property type="entry name" value="SMALL INTEGRAL MEMBRANE PROTEIN 5"/>
    <property type="match status" value="1"/>
</dbReference>
<reference evidence="5" key="1">
    <citation type="submission" date="2025-08" db="UniProtKB">
        <authorList>
            <consortium name="Ensembl"/>
        </authorList>
    </citation>
    <scope>IDENTIFICATION</scope>
</reference>
<keyword evidence="6" id="KW-1185">Reference proteome</keyword>
<comment type="subcellular location">
    <subcellularLocation>
        <location evidence="1">Membrane</location>
        <topology evidence="1">Single-pass membrane protein</topology>
    </subcellularLocation>
</comment>
<evidence type="ECO:0000313" key="6">
    <source>
        <dbReference type="Proteomes" id="UP000694557"/>
    </source>
</evidence>
<dbReference type="GeneTree" id="ENSGT00990000205960"/>
<proteinExistence type="predicted"/>
<evidence type="ECO:0000256" key="2">
    <source>
        <dbReference type="ARBA" id="ARBA00022692"/>
    </source>
</evidence>
<accession>A0A8C7CI85</accession>
<dbReference type="GO" id="GO:0016020">
    <property type="term" value="C:membrane"/>
    <property type="evidence" value="ECO:0007669"/>
    <property type="project" value="UniProtKB-SubCell"/>
</dbReference>
<reference evidence="5" key="2">
    <citation type="submission" date="2025-09" db="UniProtKB">
        <authorList>
            <consortium name="Ensembl"/>
        </authorList>
    </citation>
    <scope>IDENTIFICATION</scope>
</reference>
<dbReference type="InterPro" id="IPR031671">
    <property type="entry name" value="SMIM5/18/22"/>
</dbReference>
<evidence type="ECO:0000256" key="4">
    <source>
        <dbReference type="ARBA" id="ARBA00023136"/>
    </source>
</evidence>
<dbReference type="CDD" id="cd20254">
    <property type="entry name" value="CASIMO1_SMIM5"/>
    <property type="match status" value="1"/>
</dbReference>
<dbReference type="Ensembl" id="ENSOKIT00005005059.1">
    <property type="protein sequence ID" value="ENSOKIP00005004756.1"/>
    <property type="gene ID" value="ENSOKIG00005002238.1"/>
</dbReference>
<dbReference type="Pfam" id="PF15831">
    <property type="entry name" value="SMIM5_18_22"/>
    <property type="match status" value="1"/>
</dbReference>
<evidence type="ECO:0000256" key="3">
    <source>
        <dbReference type="ARBA" id="ARBA00022989"/>
    </source>
</evidence>
<keyword evidence="3" id="KW-1133">Transmembrane helix</keyword>
<keyword evidence="2" id="KW-0812">Transmembrane</keyword>
<dbReference type="InterPro" id="IPR047133">
    <property type="entry name" value="SMIM5"/>
</dbReference>
<keyword evidence="4" id="KW-0472">Membrane</keyword>
<name>A0A8C7CI85_ONCKI</name>